<proteinExistence type="predicted"/>
<dbReference type="Proteomes" id="UP000222564">
    <property type="component" value="Unassembled WGS sequence"/>
</dbReference>
<protein>
    <submittedName>
        <fullName evidence="1">Uncharacterized protein</fullName>
    </submittedName>
</protein>
<dbReference type="EMBL" id="AWQQ01000049">
    <property type="protein sequence ID" value="PHJ38480.1"/>
    <property type="molecule type" value="Genomic_DNA"/>
</dbReference>
<sequence length="128" mass="13825">MAEAGGGNFYYIETPDQIPGIFDQKLTGLLSIVAQNLSVKVKPGQDVSITGVLGYPFTTGEGLTVSLPDIYSGETKILLLELVILPLAEGTHKLFSVELDYADVRENLALVNLKADLSVKAKQIIYLN</sequence>
<gene>
    <name evidence="1" type="ORF">P378_09390</name>
</gene>
<name>A0A2C6LIW9_9FIRM</name>
<dbReference type="AlphaFoldDB" id="A0A2C6LIW9"/>
<evidence type="ECO:0000313" key="1">
    <source>
        <dbReference type="EMBL" id="PHJ38480.1"/>
    </source>
</evidence>
<organism evidence="1 2">
    <name type="scientific">Desulforamulus profundi</name>
    <dbReference type="NCBI Taxonomy" id="1383067"/>
    <lineage>
        <taxon>Bacteria</taxon>
        <taxon>Bacillati</taxon>
        <taxon>Bacillota</taxon>
        <taxon>Clostridia</taxon>
        <taxon>Eubacteriales</taxon>
        <taxon>Peptococcaceae</taxon>
        <taxon>Desulforamulus</taxon>
    </lineage>
</organism>
<keyword evidence="2" id="KW-1185">Reference proteome</keyword>
<dbReference type="RefSeq" id="WP_238473045.1">
    <property type="nucleotide sequence ID" value="NZ_AWQQ01000049.1"/>
</dbReference>
<accession>A0A2C6LIW9</accession>
<comment type="caution">
    <text evidence="1">The sequence shown here is derived from an EMBL/GenBank/DDBJ whole genome shotgun (WGS) entry which is preliminary data.</text>
</comment>
<reference evidence="1 2" key="1">
    <citation type="submission" date="2013-09" db="EMBL/GenBank/DDBJ databases">
        <title>Biodegradation of hydrocarbons in the deep terrestrial subsurface : characterization of a microbial consortium composed of two Desulfotomaculum species originating from a deep geological formation.</title>
        <authorList>
            <person name="Aullo T."/>
            <person name="Berlendis S."/>
            <person name="Lascourreges J.-F."/>
            <person name="Dessort D."/>
            <person name="Saint-Laurent S."/>
            <person name="Schraauwers B."/>
            <person name="Mas J."/>
            <person name="Magot M."/>
            <person name="Ranchou-Peyruse A."/>
        </authorList>
    </citation>
    <scope>NUCLEOTIDE SEQUENCE [LARGE SCALE GENOMIC DNA]</scope>
    <source>
        <strain evidence="1 2">Bs107</strain>
    </source>
</reference>
<evidence type="ECO:0000313" key="2">
    <source>
        <dbReference type="Proteomes" id="UP000222564"/>
    </source>
</evidence>